<name>A0ABW6VED0_MICFU</name>
<keyword evidence="4 5" id="KW-0472">Membrane</keyword>
<dbReference type="InterPro" id="IPR036259">
    <property type="entry name" value="MFS_trans_sf"/>
</dbReference>
<dbReference type="SUPFAM" id="SSF103473">
    <property type="entry name" value="MFS general substrate transporter"/>
    <property type="match status" value="1"/>
</dbReference>
<proteinExistence type="predicted"/>
<protein>
    <submittedName>
        <fullName evidence="7">MFS transporter</fullName>
    </submittedName>
</protein>
<accession>A0ABW6VED0</accession>
<feature type="transmembrane region" description="Helical" evidence="5">
    <location>
        <begin position="229"/>
        <end position="250"/>
    </location>
</feature>
<gene>
    <name evidence="7" type="ORF">ACFY05_33260</name>
</gene>
<feature type="transmembrane region" description="Helical" evidence="5">
    <location>
        <begin position="203"/>
        <end position="223"/>
    </location>
</feature>
<keyword evidence="8" id="KW-1185">Reference proteome</keyword>
<evidence type="ECO:0000256" key="4">
    <source>
        <dbReference type="ARBA" id="ARBA00023136"/>
    </source>
</evidence>
<feature type="transmembrane region" description="Helical" evidence="5">
    <location>
        <begin position="303"/>
        <end position="323"/>
    </location>
</feature>
<feature type="transmembrane region" description="Helical" evidence="5">
    <location>
        <begin position="143"/>
        <end position="165"/>
    </location>
</feature>
<evidence type="ECO:0000256" key="3">
    <source>
        <dbReference type="ARBA" id="ARBA00022989"/>
    </source>
</evidence>
<feature type="transmembrane region" description="Helical" evidence="5">
    <location>
        <begin position="270"/>
        <end position="291"/>
    </location>
</feature>
<evidence type="ECO:0000313" key="7">
    <source>
        <dbReference type="EMBL" id="MFF4777709.1"/>
    </source>
</evidence>
<comment type="subcellular location">
    <subcellularLocation>
        <location evidence="1">Cell membrane</location>
        <topology evidence="1">Multi-pass membrane protein</topology>
    </subcellularLocation>
</comment>
<feature type="domain" description="Major facilitator superfamily (MFS) profile" evidence="6">
    <location>
        <begin position="15"/>
        <end position="450"/>
    </location>
</feature>
<feature type="transmembrane region" description="Helical" evidence="5">
    <location>
        <begin position="171"/>
        <end position="191"/>
    </location>
</feature>
<feature type="transmembrane region" description="Helical" evidence="5">
    <location>
        <begin position="335"/>
        <end position="356"/>
    </location>
</feature>
<dbReference type="Proteomes" id="UP001602119">
    <property type="component" value="Unassembled WGS sequence"/>
</dbReference>
<evidence type="ECO:0000259" key="6">
    <source>
        <dbReference type="PROSITE" id="PS50850"/>
    </source>
</evidence>
<dbReference type="InterPro" id="IPR011701">
    <property type="entry name" value="MFS"/>
</dbReference>
<dbReference type="Gene3D" id="1.20.1720.10">
    <property type="entry name" value="Multidrug resistance protein D"/>
    <property type="match status" value="1"/>
</dbReference>
<dbReference type="Pfam" id="PF07690">
    <property type="entry name" value="MFS_1"/>
    <property type="match status" value="1"/>
</dbReference>
<evidence type="ECO:0000256" key="2">
    <source>
        <dbReference type="ARBA" id="ARBA00022692"/>
    </source>
</evidence>
<dbReference type="InterPro" id="IPR020846">
    <property type="entry name" value="MFS_dom"/>
</dbReference>
<dbReference type="EMBL" id="JBIAXI010000025">
    <property type="protein sequence ID" value="MFF4777709.1"/>
    <property type="molecule type" value="Genomic_DNA"/>
</dbReference>
<feature type="transmembrane region" description="Helical" evidence="5">
    <location>
        <begin position="53"/>
        <end position="73"/>
    </location>
</feature>
<evidence type="ECO:0000256" key="5">
    <source>
        <dbReference type="SAM" id="Phobius"/>
    </source>
</evidence>
<evidence type="ECO:0000256" key="1">
    <source>
        <dbReference type="ARBA" id="ARBA00004651"/>
    </source>
</evidence>
<keyword evidence="2 5" id="KW-0812">Transmembrane</keyword>
<organism evidence="7 8">
    <name type="scientific">Microtetraspora fusca</name>
    <dbReference type="NCBI Taxonomy" id="1997"/>
    <lineage>
        <taxon>Bacteria</taxon>
        <taxon>Bacillati</taxon>
        <taxon>Actinomycetota</taxon>
        <taxon>Actinomycetes</taxon>
        <taxon>Streptosporangiales</taxon>
        <taxon>Streptosporangiaceae</taxon>
        <taxon>Microtetraspora</taxon>
    </lineage>
</organism>
<dbReference type="PROSITE" id="PS50850">
    <property type="entry name" value="MFS"/>
    <property type="match status" value="1"/>
</dbReference>
<keyword evidence="3 5" id="KW-1133">Transmembrane helix</keyword>
<feature type="transmembrane region" description="Helical" evidence="5">
    <location>
        <begin position="404"/>
        <end position="423"/>
    </location>
</feature>
<comment type="caution">
    <text evidence="7">The sequence shown here is derived from an EMBL/GenBank/DDBJ whole genome shotgun (WGS) entry which is preliminary data.</text>
</comment>
<dbReference type="PANTHER" id="PTHR42718:SF49">
    <property type="entry name" value="EXPORT PROTEIN"/>
    <property type="match status" value="1"/>
</dbReference>
<feature type="transmembrane region" description="Helical" evidence="5">
    <location>
        <begin position="429"/>
        <end position="449"/>
    </location>
</feature>
<evidence type="ECO:0000313" key="8">
    <source>
        <dbReference type="Proteomes" id="UP001602119"/>
    </source>
</evidence>
<dbReference type="RefSeq" id="WP_387346219.1">
    <property type="nucleotide sequence ID" value="NZ_JBIAXI010000025.1"/>
</dbReference>
<dbReference type="PANTHER" id="PTHR42718">
    <property type="entry name" value="MAJOR FACILITATOR SUPERFAMILY MULTIDRUG TRANSPORTER MFSC"/>
    <property type="match status" value="1"/>
</dbReference>
<sequence length="450" mass="44961">MLVETPAPLRARPATLAVACAAPLLALVNYTAPMVTLPEAARALDAGPTGPVWMLNAVTLGLAVSLLLAGGLADDHGRRRVYVIGMASLAVSSAIVALAGDVPMFVFGRIVQGVASAALLAASLGVVGEVVPPGPERARATGWYGAMLGLGIAVGPLVSGGLAALSSWRGVYWLTAACSVVLAVLAARTLPARTEPRPGRRRLDVPGAVTLTLGLAALVTGVTEGRLGWSRPVVLASLAAAAVLLAAFALVEVRRPEPLIDMGLFRSPPFLVATGGALVTGIAIIGLMSYLPTVLQSALGMTQLATAAVFAVWSGTSFVAALLAPRLRLAARGRLALGLLLSAVGSLALLGTTAHWSAPRALAGLLVAGIGSGLLNGSLTHLAIESVPRHRASMGSGANNTARYVGSSVGAALTAAVIAGQGLATGTDLVIVACAAAAALTAGLVRFAAS</sequence>
<feature type="transmembrane region" description="Helical" evidence="5">
    <location>
        <begin position="106"/>
        <end position="131"/>
    </location>
</feature>
<dbReference type="CDD" id="cd17321">
    <property type="entry name" value="MFS_MMR_MDR_like"/>
    <property type="match status" value="1"/>
</dbReference>
<feature type="transmembrane region" description="Helical" evidence="5">
    <location>
        <begin position="362"/>
        <end position="384"/>
    </location>
</feature>
<dbReference type="Gene3D" id="1.20.1250.20">
    <property type="entry name" value="MFS general substrate transporter like domains"/>
    <property type="match status" value="1"/>
</dbReference>
<reference evidence="7 8" key="1">
    <citation type="submission" date="2024-10" db="EMBL/GenBank/DDBJ databases">
        <title>The Natural Products Discovery Center: Release of the First 8490 Sequenced Strains for Exploring Actinobacteria Biosynthetic Diversity.</title>
        <authorList>
            <person name="Kalkreuter E."/>
            <person name="Kautsar S.A."/>
            <person name="Yang D."/>
            <person name="Bader C.D."/>
            <person name="Teijaro C.N."/>
            <person name="Fluegel L."/>
            <person name="Davis C.M."/>
            <person name="Simpson J.R."/>
            <person name="Lauterbach L."/>
            <person name="Steele A.D."/>
            <person name="Gui C."/>
            <person name="Meng S."/>
            <person name="Li G."/>
            <person name="Viehrig K."/>
            <person name="Ye F."/>
            <person name="Su P."/>
            <person name="Kiefer A.F."/>
            <person name="Nichols A."/>
            <person name="Cepeda A.J."/>
            <person name="Yan W."/>
            <person name="Fan B."/>
            <person name="Jiang Y."/>
            <person name="Adhikari A."/>
            <person name="Zheng C.-J."/>
            <person name="Schuster L."/>
            <person name="Cowan T.M."/>
            <person name="Smanski M.J."/>
            <person name="Chevrette M.G."/>
            <person name="De Carvalho L.P.S."/>
            <person name="Shen B."/>
        </authorList>
    </citation>
    <scope>NUCLEOTIDE SEQUENCE [LARGE SCALE GENOMIC DNA]</scope>
    <source>
        <strain evidence="7 8">NPDC001281</strain>
    </source>
</reference>
<feature type="transmembrane region" description="Helical" evidence="5">
    <location>
        <begin position="80"/>
        <end position="100"/>
    </location>
</feature>